<dbReference type="InterPro" id="IPR013341">
    <property type="entry name" value="Mandelate_racemase_N_dom"/>
</dbReference>
<feature type="compositionally biased region" description="Low complexity" evidence="1">
    <location>
        <begin position="227"/>
        <end position="236"/>
    </location>
</feature>
<dbReference type="Pfam" id="PF02746">
    <property type="entry name" value="MR_MLE_N"/>
    <property type="match status" value="1"/>
</dbReference>
<dbReference type="Gene3D" id="3.20.20.120">
    <property type="entry name" value="Enolase-like C-terminal domain"/>
    <property type="match status" value="1"/>
</dbReference>
<dbReference type="SUPFAM" id="SSF54826">
    <property type="entry name" value="Enolase N-terminal domain-like"/>
    <property type="match status" value="1"/>
</dbReference>
<protein>
    <submittedName>
        <fullName evidence="3">D-galactonate dehydratase family member Dd703_0947</fullName>
    </submittedName>
</protein>
<gene>
    <name evidence="3" type="ORF">GBAR_LOCUS22532</name>
</gene>
<dbReference type="InterPro" id="IPR036849">
    <property type="entry name" value="Enolase-like_C_sf"/>
</dbReference>
<dbReference type="InterPro" id="IPR034593">
    <property type="entry name" value="DgoD-like"/>
</dbReference>
<dbReference type="Gene3D" id="3.30.390.10">
    <property type="entry name" value="Enolase-like, N-terminal domain"/>
    <property type="match status" value="1"/>
</dbReference>
<dbReference type="InterPro" id="IPR029017">
    <property type="entry name" value="Enolase-like_N"/>
</dbReference>
<feature type="region of interest" description="Disordered" evidence="1">
    <location>
        <begin position="176"/>
        <end position="270"/>
    </location>
</feature>
<feature type="region of interest" description="Disordered" evidence="1">
    <location>
        <begin position="1"/>
        <end position="22"/>
    </location>
</feature>
<organism evidence="3 4">
    <name type="scientific">Geodia barretti</name>
    <name type="common">Barrett's horny sponge</name>
    <dbReference type="NCBI Taxonomy" id="519541"/>
    <lineage>
        <taxon>Eukaryota</taxon>
        <taxon>Metazoa</taxon>
        <taxon>Porifera</taxon>
        <taxon>Demospongiae</taxon>
        <taxon>Heteroscleromorpha</taxon>
        <taxon>Tetractinellida</taxon>
        <taxon>Astrophorina</taxon>
        <taxon>Geodiidae</taxon>
        <taxon>Geodia</taxon>
    </lineage>
</organism>
<feature type="domain" description="Mandelate racemase/muconate lactonizing enzyme N-terminal" evidence="2">
    <location>
        <begin position="14"/>
        <end position="88"/>
    </location>
</feature>
<reference evidence="3" key="1">
    <citation type="submission" date="2023-03" db="EMBL/GenBank/DDBJ databases">
        <authorList>
            <person name="Steffen K."/>
            <person name="Cardenas P."/>
        </authorList>
    </citation>
    <scope>NUCLEOTIDE SEQUENCE</scope>
</reference>
<feature type="compositionally biased region" description="Basic and acidic residues" evidence="1">
    <location>
        <begin position="188"/>
        <end position="205"/>
    </location>
</feature>
<evidence type="ECO:0000313" key="3">
    <source>
        <dbReference type="EMBL" id="CAI8040419.1"/>
    </source>
</evidence>
<dbReference type="PANTHER" id="PTHR48080">
    <property type="entry name" value="D-GALACTONATE DEHYDRATASE-RELATED"/>
    <property type="match status" value="1"/>
</dbReference>
<sequence length="310" mass="33932">PPSPACTASAARRTTGNRSRSKSAVDDYLRPFLIGRSVSDIEDIWQSANVSSYWRNGTILGDALSGVDQALWDIKGKLANMPVYDLLGGRAREAAAVYVHPSGLDNEAVEDQVRGLYRTGFPLPAGAGRNAGLPDLRRTRRRRGGWARRNDGRAEGRDVMARGHLRTEALHELCPQPVRSPSQQGRMGFRDAARRPRTHPCDRRGMARQGGGAVPSLLPRRPVHARGPGLLPAGAANMHDSHSHGRTVEQPARGDSHGQGPADRLHTDPRFRRWAGSHRAVSWLRWGRCSGCERRGTGRGTRRPSATPQT</sequence>
<proteinExistence type="predicted"/>
<feature type="region of interest" description="Disordered" evidence="1">
    <location>
        <begin position="139"/>
        <end position="159"/>
    </location>
</feature>
<dbReference type="PANTHER" id="PTHR48080:SF6">
    <property type="entry name" value="STARVATION-SENSING PROTEIN RSPA"/>
    <property type="match status" value="1"/>
</dbReference>
<dbReference type="Proteomes" id="UP001174909">
    <property type="component" value="Unassembled WGS sequence"/>
</dbReference>
<dbReference type="AlphaFoldDB" id="A0AA35X188"/>
<dbReference type="EMBL" id="CASHTH010003109">
    <property type="protein sequence ID" value="CAI8040419.1"/>
    <property type="molecule type" value="Genomic_DNA"/>
</dbReference>
<evidence type="ECO:0000256" key="1">
    <source>
        <dbReference type="SAM" id="MobiDB-lite"/>
    </source>
</evidence>
<keyword evidence="4" id="KW-1185">Reference proteome</keyword>
<dbReference type="PROSITE" id="PS00908">
    <property type="entry name" value="MR_MLE_1"/>
    <property type="match status" value="1"/>
</dbReference>
<feature type="non-terminal residue" evidence="3">
    <location>
        <position position="1"/>
    </location>
</feature>
<name>A0AA35X188_GEOBA</name>
<comment type="caution">
    <text evidence="3">The sequence shown here is derived from an EMBL/GenBank/DDBJ whole genome shotgun (WGS) entry which is preliminary data.</text>
</comment>
<feature type="compositionally biased region" description="Basic and acidic residues" evidence="1">
    <location>
        <begin position="148"/>
        <end position="159"/>
    </location>
</feature>
<feature type="compositionally biased region" description="Basic and acidic residues" evidence="1">
    <location>
        <begin position="239"/>
        <end position="256"/>
    </location>
</feature>
<dbReference type="SUPFAM" id="SSF51604">
    <property type="entry name" value="Enolase C-terminal domain-like"/>
    <property type="match status" value="1"/>
</dbReference>
<dbReference type="InterPro" id="IPR018110">
    <property type="entry name" value="Mandel_Rmase/mucon_lact_enz_CS"/>
</dbReference>
<evidence type="ECO:0000259" key="2">
    <source>
        <dbReference type="Pfam" id="PF02746"/>
    </source>
</evidence>
<accession>A0AA35X188</accession>
<dbReference type="GO" id="GO:0009063">
    <property type="term" value="P:amino acid catabolic process"/>
    <property type="evidence" value="ECO:0007669"/>
    <property type="project" value="InterPro"/>
</dbReference>
<evidence type="ECO:0000313" key="4">
    <source>
        <dbReference type="Proteomes" id="UP001174909"/>
    </source>
</evidence>